<accession>A0AAE1RKS6</accession>
<evidence type="ECO:0000313" key="9">
    <source>
        <dbReference type="EMBL" id="KAK4352752.1"/>
    </source>
</evidence>
<keyword evidence="6" id="KW-0472">Membrane</keyword>
<feature type="domain" description="Disease resistance R13L4/SHOC-2-like LRR" evidence="8">
    <location>
        <begin position="160"/>
        <end position="278"/>
    </location>
</feature>
<dbReference type="Pfam" id="PF00560">
    <property type="entry name" value="LRR_1"/>
    <property type="match status" value="3"/>
</dbReference>
<dbReference type="AlphaFoldDB" id="A0AAE1RKS6"/>
<sequence>MELRSLNKLEYLLLRANKLTGEVPAYLGNHSSFWAITLGGNQLHGRIPNIFGGLKHLVFLDLAMNNLSGVIPMSIFNLSSLNTPSNKGFNLPSLKFFLIVGNQLTGKLPTSLINSTSLMEFGIDANNFMGEVPAFGSQKNLYWLGLAQNHFGNGMLDDLNFMYSLQNCTRLEQVILENNNLGGVLPKYIGNMSNLLRFYIGGNLIHGNIPTEILQLDNLQVLSLKKNNFTGMIPESSGQLRQLSRLHLHHNKFSREIPHSLGNLTSCKFLSRLYLDGNQLSGPIPKEMLELSLIEFDLSNNHLTGHFPVEIGTGNLTGLRNLISMNLSYNNLSGEIPRSFDTLTSLMELTLNMIQALRFQPMEMFIALETLTGRSPTDEIFKVGLNLHDFVKRVIPEQVKDVSDPKLIYDERGGLISTKKQLSASP</sequence>
<evidence type="ECO:0000256" key="2">
    <source>
        <dbReference type="ARBA" id="ARBA00022475"/>
    </source>
</evidence>
<dbReference type="Gene3D" id="3.80.10.10">
    <property type="entry name" value="Ribonuclease Inhibitor"/>
    <property type="match status" value="2"/>
</dbReference>
<dbReference type="InterPro" id="IPR032675">
    <property type="entry name" value="LRR_dom_sf"/>
</dbReference>
<evidence type="ECO:0000256" key="3">
    <source>
        <dbReference type="ARBA" id="ARBA00022614"/>
    </source>
</evidence>
<evidence type="ECO:0000256" key="4">
    <source>
        <dbReference type="ARBA" id="ARBA00022729"/>
    </source>
</evidence>
<comment type="caution">
    <text evidence="9">The sequence shown here is derived from an EMBL/GenBank/DDBJ whole genome shotgun (WGS) entry which is preliminary data.</text>
</comment>
<dbReference type="Pfam" id="PF23598">
    <property type="entry name" value="LRR_14"/>
    <property type="match status" value="1"/>
</dbReference>
<evidence type="ECO:0000256" key="1">
    <source>
        <dbReference type="ARBA" id="ARBA00004236"/>
    </source>
</evidence>
<name>A0AAE1RKS6_9SOLA</name>
<keyword evidence="5" id="KW-0677">Repeat</keyword>
<dbReference type="GO" id="GO:0051707">
    <property type="term" value="P:response to other organism"/>
    <property type="evidence" value="ECO:0007669"/>
    <property type="project" value="UniProtKB-ARBA"/>
</dbReference>
<evidence type="ECO:0000256" key="5">
    <source>
        <dbReference type="ARBA" id="ARBA00022737"/>
    </source>
</evidence>
<evidence type="ECO:0000259" key="8">
    <source>
        <dbReference type="Pfam" id="PF23598"/>
    </source>
</evidence>
<dbReference type="FunFam" id="3.80.10.10:FF:000383">
    <property type="entry name" value="Leucine-rich repeat receptor protein kinase EMS1"/>
    <property type="match status" value="1"/>
</dbReference>
<comment type="subcellular location">
    <subcellularLocation>
        <location evidence="1">Cell membrane</location>
    </subcellularLocation>
</comment>
<keyword evidence="10" id="KW-1185">Reference proteome</keyword>
<dbReference type="PANTHER" id="PTHR48004">
    <property type="entry name" value="OS01G0149700 PROTEIN"/>
    <property type="match status" value="1"/>
</dbReference>
<keyword evidence="3" id="KW-0433">Leucine-rich repeat</keyword>
<dbReference type="InterPro" id="IPR003591">
    <property type="entry name" value="Leu-rich_rpt_typical-subtyp"/>
</dbReference>
<dbReference type="EMBL" id="JAVYJV010000015">
    <property type="protein sequence ID" value="KAK4352752.1"/>
    <property type="molecule type" value="Genomic_DNA"/>
</dbReference>
<keyword evidence="4" id="KW-0732">Signal</keyword>
<dbReference type="GO" id="GO:0006952">
    <property type="term" value="P:defense response"/>
    <property type="evidence" value="ECO:0007669"/>
    <property type="project" value="UniProtKB-ARBA"/>
</dbReference>
<evidence type="ECO:0000256" key="6">
    <source>
        <dbReference type="ARBA" id="ARBA00023136"/>
    </source>
</evidence>
<proteinExistence type="predicted"/>
<dbReference type="InterPro" id="IPR052941">
    <property type="entry name" value="StomDev_PlantInt_Reg"/>
</dbReference>
<dbReference type="SUPFAM" id="SSF52058">
    <property type="entry name" value="L domain-like"/>
    <property type="match status" value="1"/>
</dbReference>
<dbReference type="InterPro" id="IPR055414">
    <property type="entry name" value="LRR_R13L4/SHOC2-like"/>
</dbReference>
<dbReference type="Proteomes" id="UP001291623">
    <property type="component" value="Unassembled WGS sequence"/>
</dbReference>
<dbReference type="FunFam" id="3.80.10.10:FF:000041">
    <property type="entry name" value="LRR receptor-like serine/threonine-protein kinase ERECTA"/>
    <property type="match status" value="1"/>
</dbReference>
<keyword evidence="2" id="KW-1003">Cell membrane</keyword>
<keyword evidence="7" id="KW-0325">Glycoprotein</keyword>
<evidence type="ECO:0000256" key="7">
    <source>
        <dbReference type="ARBA" id="ARBA00023180"/>
    </source>
</evidence>
<dbReference type="SMART" id="SM00369">
    <property type="entry name" value="LRR_TYP"/>
    <property type="match status" value="5"/>
</dbReference>
<dbReference type="InterPro" id="IPR001611">
    <property type="entry name" value="Leu-rich_rpt"/>
</dbReference>
<protein>
    <recommendedName>
        <fullName evidence="8">Disease resistance R13L4/SHOC-2-like LRR domain-containing protein</fullName>
    </recommendedName>
</protein>
<dbReference type="GO" id="GO:0005886">
    <property type="term" value="C:plasma membrane"/>
    <property type="evidence" value="ECO:0007669"/>
    <property type="project" value="UniProtKB-SubCell"/>
</dbReference>
<gene>
    <name evidence="9" type="ORF">RND71_028270</name>
</gene>
<organism evidence="9 10">
    <name type="scientific">Anisodus tanguticus</name>
    <dbReference type="NCBI Taxonomy" id="243964"/>
    <lineage>
        <taxon>Eukaryota</taxon>
        <taxon>Viridiplantae</taxon>
        <taxon>Streptophyta</taxon>
        <taxon>Embryophyta</taxon>
        <taxon>Tracheophyta</taxon>
        <taxon>Spermatophyta</taxon>
        <taxon>Magnoliopsida</taxon>
        <taxon>eudicotyledons</taxon>
        <taxon>Gunneridae</taxon>
        <taxon>Pentapetalae</taxon>
        <taxon>asterids</taxon>
        <taxon>lamiids</taxon>
        <taxon>Solanales</taxon>
        <taxon>Solanaceae</taxon>
        <taxon>Solanoideae</taxon>
        <taxon>Hyoscyameae</taxon>
        <taxon>Anisodus</taxon>
    </lineage>
</organism>
<evidence type="ECO:0000313" key="10">
    <source>
        <dbReference type="Proteomes" id="UP001291623"/>
    </source>
</evidence>
<dbReference type="PANTHER" id="PTHR48004:SF58">
    <property type="entry name" value="OS01G0162200 PROTEIN"/>
    <property type="match status" value="1"/>
</dbReference>
<reference evidence="9" key="1">
    <citation type="submission" date="2023-12" db="EMBL/GenBank/DDBJ databases">
        <title>Genome assembly of Anisodus tanguticus.</title>
        <authorList>
            <person name="Wang Y.-J."/>
        </authorList>
    </citation>
    <scope>NUCLEOTIDE SEQUENCE</scope>
    <source>
        <strain evidence="9">KB-2021</strain>
        <tissue evidence="9">Leaf</tissue>
    </source>
</reference>